<feature type="compositionally biased region" description="Polar residues" evidence="1">
    <location>
        <begin position="26"/>
        <end position="39"/>
    </location>
</feature>
<reference evidence="2" key="1">
    <citation type="journal article" date="2020" name="Fungal Divers.">
        <title>Resolving the Mortierellaceae phylogeny through synthesis of multi-gene phylogenetics and phylogenomics.</title>
        <authorList>
            <person name="Vandepol N."/>
            <person name="Liber J."/>
            <person name="Desiro A."/>
            <person name="Na H."/>
            <person name="Kennedy M."/>
            <person name="Barry K."/>
            <person name="Grigoriev I.V."/>
            <person name="Miller A.N."/>
            <person name="O'Donnell K."/>
            <person name="Stajich J.E."/>
            <person name="Bonito G."/>
        </authorList>
    </citation>
    <scope>NUCLEOTIDE SEQUENCE</scope>
    <source>
        <strain evidence="2">NRRL 2591</strain>
    </source>
</reference>
<name>A0A9P6K7N4_9FUNG</name>
<protein>
    <submittedName>
        <fullName evidence="2">Uncharacterized protein</fullName>
    </submittedName>
</protein>
<accession>A0A9P6K7N4</accession>
<gene>
    <name evidence="2" type="ORF">EC957_001611</name>
</gene>
<dbReference type="Proteomes" id="UP000723463">
    <property type="component" value="Unassembled WGS sequence"/>
</dbReference>
<organism evidence="2 3">
    <name type="scientific">Mortierella hygrophila</name>
    <dbReference type="NCBI Taxonomy" id="979708"/>
    <lineage>
        <taxon>Eukaryota</taxon>
        <taxon>Fungi</taxon>
        <taxon>Fungi incertae sedis</taxon>
        <taxon>Mucoromycota</taxon>
        <taxon>Mortierellomycotina</taxon>
        <taxon>Mortierellomycetes</taxon>
        <taxon>Mortierellales</taxon>
        <taxon>Mortierellaceae</taxon>
        <taxon>Mortierella</taxon>
    </lineage>
</organism>
<evidence type="ECO:0000313" key="2">
    <source>
        <dbReference type="EMBL" id="KAF9550125.1"/>
    </source>
</evidence>
<evidence type="ECO:0000313" key="3">
    <source>
        <dbReference type="Proteomes" id="UP000723463"/>
    </source>
</evidence>
<keyword evidence="3" id="KW-1185">Reference proteome</keyword>
<comment type="caution">
    <text evidence="2">The sequence shown here is derived from an EMBL/GenBank/DDBJ whole genome shotgun (WGS) entry which is preliminary data.</text>
</comment>
<feature type="compositionally biased region" description="Polar residues" evidence="1">
    <location>
        <begin position="61"/>
        <end position="78"/>
    </location>
</feature>
<evidence type="ECO:0000256" key="1">
    <source>
        <dbReference type="SAM" id="MobiDB-lite"/>
    </source>
</evidence>
<dbReference type="EMBL" id="JAAAXW010000013">
    <property type="protein sequence ID" value="KAF9550125.1"/>
    <property type="molecule type" value="Genomic_DNA"/>
</dbReference>
<proteinExistence type="predicted"/>
<feature type="region of interest" description="Disordered" evidence="1">
    <location>
        <begin position="1"/>
        <end position="82"/>
    </location>
</feature>
<sequence length="235" mass="25649">MGIQLQVAPPVDIDMSPNAPLPVYTPNPSFQDIQFSSHPQPRYVTTVAEEPESVESHPQAHRTSQQGDRYQNSGTTTRSFDKTGYRYPLQTTRGSFCLGLIRSSDESSSSSTTAVDHFAITGCHPTNRVNRQFEHSIASRAKCIIIVNTNTSTSKSLDTPVSPPPVYANSPQGIGQAHTAIMINDQTPAPAHAQPRHPQKPYALEDIQFSNHPRPNVAIVIQADENTTTCGSTMI</sequence>
<dbReference type="AlphaFoldDB" id="A0A9P6K7N4"/>